<gene>
    <name evidence="2" type="ORF">FSB_LOCUS27866</name>
</gene>
<organism evidence="2">
    <name type="scientific">Fagus sylvatica</name>
    <name type="common">Beechnut</name>
    <dbReference type="NCBI Taxonomy" id="28930"/>
    <lineage>
        <taxon>Eukaryota</taxon>
        <taxon>Viridiplantae</taxon>
        <taxon>Streptophyta</taxon>
        <taxon>Embryophyta</taxon>
        <taxon>Tracheophyta</taxon>
        <taxon>Spermatophyta</taxon>
        <taxon>Magnoliopsida</taxon>
        <taxon>eudicotyledons</taxon>
        <taxon>Gunneridae</taxon>
        <taxon>Pentapetalae</taxon>
        <taxon>rosids</taxon>
        <taxon>fabids</taxon>
        <taxon>Fagales</taxon>
        <taxon>Fagaceae</taxon>
        <taxon>Fagus</taxon>
    </lineage>
</organism>
<reference evidence="2" key="1">
    <citation type="submission" date="2018-02" db="EMBL/GenBank/DDBJ databases">
        <authorList>
            <person name="Cohen D.B."/>
            <person name="Kent A.D."/>
        </authorList>
    </citation>
    <scope>NUCLEOTIDE SEQUENCE</scope>
</reference>
<dbReference type="AlphaFoldDB" id="A0A2N9GL61"/>
<sequence length="81" mass="8673">MAASFSLSLPHGCLSPPSSPSQPLASLFSPTASPPSKVRHSNFDSPPSSPSRPLHHLRSSIKIWSRLFLLLHGLSTTSTQI</sequence>
<feature type="compositionally biased region" description="Low complexity" evidence="1">
    <location>
        <begin position="21"/>
        <end position="30"/>
    </location>
</feature>
<proteinExistence type="predicted"/>
<feature type="region of interest" description="Disordered" evidence="1">
    <location>
        <begin position="1"/>
        <end position="54"/>
    </location>
</feature>
<accession>A0A2N9GL61</accession>
<dbReference type="EMBL" id="OIVN01002032">
    <property type="protein sequence ID" value="SPC99984.1"/>
    <property type="molecule type" value="Genomic_DNA"/>
</dbReference>
<evidence type="ECO:0000256" key="1">
    <source>
        <dbReference type="SAM" id="MobiDB-lite"/>
    </source>
</evidence>
<protein>
    <submittedName>
        <fullName evidence="2">Uncharacterized protein</fullName>
    </submittedName>
</protein>
<evidence type="ECO:0000313" key="2">
    <source>
        <dbReference type="EMBL" id="SPC99984.1"/>
    </source>
</evidence>
<name>A0A2N9GL61_FAGSY</name>